<feature type="non-terminal residue" evidence="2">
    <location>
        <position position="50"/>
    </location>
</feature>
<comment type="caution">
    <text evidence="2">The sequence shown here is derived from an EMBL/GenBank/DDBJ whole genome shotgun (WGS) entry which is preliminary data.</text>
</comment>
<accession>X1KNE9</accession>
<reference evidence="2" key="1">
    <citation type="journal article" date="2014" name="Front. Microbiol.">
        <title>High frequency of phylogenetically diverse reductive dehalogenase-homologous genes in deep subseafloor sedimentary metagenomes.</title>
        <authorList>
            <person name="Kawai M."/>
            <person name="Futagami T."/>
            <person name="Toyoda A."/>
            <person name="Takaki Y."/>
            <person name="Nishi S."/>
            <person name="Hori S."/>
            <person name="Arai W."/>
            <person name="Tsubouchi T."/>
            <person name="Morono Y."/>
            <person name="Uchiyama I."/>
            <person name="Ito T."/>
            <person name="Fujiyama A."/>
            <person name="Inagaki F."/>
            <person name="Takami H."/>
        </authorList>
    </citation>
    <scope>NUCLEOTIDE SEQUENCE</scope>
    <source>
        <strain evidence="2">Expedition CK06-06</strain>
    </source>
</reference>
<protein>
    <recommendedName>
        <fullName evidence="3">TRAP C4-dicarboxylate transport system permease DctM subunit domain-containing protein</fullName>
    </recommendedName>
</protein>
<evidence type="ECO:0000313" key="2">
    <source>
        <dbReference type="EMBL" id="GAH91674.1"/>
    </source>
</evidence>
<evidence type="ECO:0008006" key="3">
    <source>
        <dbReference type="Google" id="ProtNLM"/>
    </source>
</evidence>
<sequence length="50" mass="4891">KLLDALAGSFKQALMVIMAVASAGIIIGCLGVTGLGVTLGAEFLQLSGGN</sequence>
<keyword evidence="1" id="KW-0472">Membrane</keyword>
<keyword evidence="1" id="KW-0812">Transmembrane</keyword>
<organism evidence="2">
    <name type="scientific">marine sediment metagenome</name>
    <dbReference type="NCBI Taxonomy" id="412755"/>
    <lineage>
        <taxon>unclassified sequences</taxon>
        <taxon>metagenomes</taxon>
        <taxon>ecological metagenomes</taxon>
    </lineage>
</organism>
<dbReference type="EMBL" id="BARU01049247">
    <property type="protein sequence ID" value="GAH91674.1"/>
    <property type="molecule type" value="Genomic_DNA"/>
</dbReference>
<dbReference type="AlphaFoldDB" id="X1KNE9"/>
<name>X1KNE9_9ZZZZ</name>
<proteinExistence type="predicted"/>
<feature type="transmembrane region" description="Helical" evidence="1">
    <location>
        <begin position="12"/>
        <end position="37"/>
    </location>
</feature>
<gene>
    <name evidence="2" type="ORF">S03H2_72642</name>
</gene>
<keyword evidence="1" id="KW-1133">Transmembrane helix</keyword>
<evidence type="ECO:0000256" key="1">
    <source>
        <dbReference type="SAM" id="Phobius"/>
    </source>
</evidence>
<feature type="non-terminal residue" evidence="2">
    <location>
        <position position="1"/>
    </location>
</feature>